<sequence length="320" mass="35494">MKLTRLHSLLIFLLLGFLLGCSCANVVRQEGNFLTGLLRSGVYGEFASSPNDSILFQQLAASNITTWPPQRKLLSVGRYGSSTALFWGGDTLALRQPALITLLHEEDQVKGIYVNVTLAKDECGLWQLAANKLDSKLYAFTQVHPATGGLKLLATYKHDLPASGCWGINGRVAINPYTQEMLLMASANSNLWETWRISLRAPGTPFYNQKIEQSMIAPVLSRDLKTIYTVGQVNSTLVFQAIDATKGVVIQRKHIPVFWTVQRNVAALDEESGIYVVSAKFGGPPHLLFFDVNTMDLQASPFGSYRSYDYVWDLLFVPVN</sequence>
<evidence type="ECO:0000313" key="2">
    <source>
        <dbReference type="EMBL" id="ELR23709.1"/>
    </source>
</evidence>
<evidence type="ECO:0000256" key="1">
    <source>
        <dbReference type="SAM" id="SignalP"/>
    </source>
</evidence>
<dbReference type="RefSeq" id="XP_004353237.1">
    <property type="nucleotide sequence ID" value="XM_004353185.1"/>
</dbReference>
<gene>
    <name evidence="2" type="ORF">ACA1_073530</name>
</gene>
<dbReference type="AlphaFoldDB" id="L8HDW1"/>
<dbReference type="Proteomes" id="UP000011083">
    <property type="component" value="Unassembled WGS sequence"/>
</dbReference>
<dbReference type="GeneID" id="14924692"/>
<dbReference type="PROSITE" id="PS51257">
    <property type="entry name" value="PROKAR_LIPOPROTEIN"/>
    <property type="match status" value="1"/>
</dbReference>
<dbReference type="EMBL" id="KB007857">
    <property type="protein sequence ID" value="ELR23709.1"/>
    <property type="molecule type" value="Genomic_DNA"/>
</dbReference>
<dbReference type="KEGG" id="acan:ACA1_073530"/>
<accession>L8HDW1</accession>
<keyword evidence="3" id="KW-1185">Reference proteome</keyword>
<protein>
    <submittedName>
        <fullName evidence="2">Uncharacterized protein</fullName>
    </submittedName>
</protein>
<name>L8HDW1_ACACF</name>
<feature type="signal peptide" evidence="1">
    <location>
        <begin position="1"/>
        <end position="24"/>
    </location>
</feature>
<keyword evidence="1" id="KW-0732">Signal</keyword>
<evidence type="ECO:0000313" key="3">
    <source>
        <dbReference type="Proteomes" id="UP000011083"/>
    </source>
</evidence>
<dbReference type="VEuPathDB" id="AmoebaDB:ACA1_073530"/>
<proteinExistence type="predicted"/>
<reference evidence="2 3" key="1">
    <citation type="journal article" date="2013" name="Genome Biol.">
        <title>Genome of Acanthamoeba castellanii highlights extensive lateral gene transfer and early evolution of tyrosine kinase signaling.</title>
        <authorList>
            <person name="Clarke M."/>
            <person name="Lohan A.J."/>
            <person name="Liu B."/>
            <person name="Lagkouvardos I."/>
            <person name="Roy S."/>
            <person name="Zafar N."/>
            <person name="Bertelli C."/>
            <person name="Schilde C."/>
            <person name="Kianianmomeni A."/>
            <person name="Burglin T.R."/>
            <person name="Frech C."/>
            <person name="Turcotte B."/>
            <person name="Kopec K.O."/>
            <person name="Synnott J.M."/>
            <person name="Choo C."/>
            <person name="Paponov I."/>
            <person name="Finkler A."/>
            <person name="Soon Heng Tan C."/>
            <person name="Hutchins A.P."/>
            <person name="Weinmeier T."/>
            <person name="Rattei T."/>
            <person name="Chu J.S."/>
            <person name="Gimenez G."/>
            <person name="Irimia M."/>
            <person name="Rigden D.J."/>
            <person name="Fitzpatrick D.A."/>
            <person name="Lorenzo-Morales J."/>
            <person name="Bateman A."/>
            <person name="Chiu C.H."/>
            <person name="Tang P."/>
            <person name="Hegemann P."/>
            <person name="Fromm H."/>
            <person name="Raoult D."/>
            <person name="Greub G."/>
            <person name="Miranda-Saavedra D."/>
            <person name="Chen N."/>
            <person name="Nash P."/>
            <person name="Ginger M.L."/>
            <person name="Horn M."/>
            <person name="Schaap P."/>
            <person name="Caler L."/>
            <person name="Loftus B."/>
        </authorList>
    </citation>
    <scope>NUCLEOTIDE SEQUENCE [LARGE SCALE GENOMIC DNA]</scope>
    <source>
        <strain evidence="2 3">Neff</strain>
    </source>
</reference>
<organism evidence="2 3">
    <name type="scientific">Acanthamoeba castellanii (strain ATCC 30010 / Neff)</name>
    <dbReference type="NCBI Taxonomy" id="1257118"/>
    <lineage>
        <taxon>Eukaryota</taxon>
        <taxon>Amoebozoa</taxon>
        <taxon>Discosea</taxon>
        <taxon>Longamoebia</taxon>
        <taxon>Centramoebida</taxon>
        <taxon>Acanthamoebidae</taxon>
        <taxon>Acanthamoeba</taxon>
    </lineage>
</organism>
<feature type="chain" id="PRO_5003990370" evidence="1">
    <location>
        <begin position="25"/>
        <end position="320"/>
    </location>
</feature>